<keyword evidence="5" id="KW-1185">Reference proteome</keyword>
<dbReference type="EMBL" id="AP023086">
    <property type="protein sequence ID" value="BCD99018.1"/>
    <property type="molecule type" value="Genomic_DNA"/>
</dbReference>
<protein>
    <submittedName>
        <fullName evidence="4">tRNA (Adenine37-N6)-methyltransferase</fullName>
    </submittedName>
</protein>
<feature type="domain" description="TsaA-like" evidence="3">
    <location>
        <begin position="10"/>
        <end position="155"/>
    </location>
</feature>
<evidence type="ECO:0000259" key="3">
    <source>
        <dbReference type="PROSITE" id="PS51668"/>
    </source>
</evidence>
<dbReference type="Pfam" id="PF18389">
    <property type="entry name" value="TrmO_C"/>
    <property type="match status" value="1"/>
</dbReference>
<dbReference type="SUPFAM" id="SSF118196">
    <property type="entry name" value="YaeB-like"/>
    <property type="match status" value="1"/>
</dbReference>
<evidence type="ECO:0000256" key="1">
    <source>
        <dbReference type="ARBA" id="ARBA00022691"/>
    </source>
</evidence>
<sequence length="246" mass="27124">MGVRVDKLTLTPIAIIHSCFTEKFGIPRQPGVVSHAKAAIELLPPYNDPATIEGLEGVSHIWVQFLFHANRIDGWKAKVKPPRLGGNKSMGVFATRSPVRPNPLGLSVVTLDSVVVNEKKGCASVVLNISGHDFLNGTPVVDIKPYVPYADCLPEAVNAFATAPPEKMDVQLLPAVQSFCQQPAALALNLQPLIEQILAQNPRPAYQKNDPQRYYGMRIHQWNVRWRYKLCPDSGREFIVVESIGA</sequence>
<dbReference type="CDD" id="cd09281">
    <property type="entry name" value="UPF0066"/>
    <property type="match status" value="1"/>
</dbReference>
<evidence type="ECO:0000256" key="2">
    <source>
        <dbReference type="ARBA" id="ARBA00033753"/>
    </source>
</evidence>
<dbReference type="Pfam" id="PF01980">
    <property type="entry name" value="TrmO_N"/>
    <property type="match status" value="1"/>
</dbReference>
<evidence type="ECO:0000313" key="5">
    <source>
        <dbReference type="Proteomes" id="UP001320119"/>
    </source>
</evidence>
<dbReference type="AlphaFoldDB" id="A0AAN2BLD1"/>
<organism evidence="4 5">
    <name type="scientific">Marinagarivorans cellulosilyticus</name>
    <dbReference type="NCBI Taxonomy" id="2721545"/>
    <lineage>
        <taxon>Bacteria</taxon>
        <taxon>Pseudomonadati</taxon>
        <taxon>Pseudomonadota</taxon>
        <taxon>Gammaproteobacteria</taxon>
        <taxon>Cellvibrionales</taxon>
        <taxon>Cellvibrionaceae</taxon>
        <taxon>Marinagarivorans</taxon>
    </lineage>
</organism>
<dbReference type="Gene3D" id="3.30.2310.10">
    <property type="entry name" value="YaeB-like"/>
    <property type="match status" value="1"/>
</dbReference>
<gene>
    <name evidence="4" type="ORF">MARGE09_P3219</name>
</gene>
<comment type="similarity">
    <text evidence="2">Belongs to the tRNA methyltransferase O family.</text>
</comment>
<dbReference type="InterPro" id="IPR023368">
    <property type="entry name" value="UPF0066_cons_site"/>
</dbReference>
<dbReference type="PANTHER" id="PTHR12818:SF0">
    <property type="entry name" value="TRNA (ADENINE(37)-N6)-METHYLTRANSFERASE"/>
    <property type="match status" value="1"/>
</dbReference>
<accession>A0AAN2BLD1</accession>
<evidence type="ECO:0000313" key="4">
    <source>
        <dbReference type="EMBL" id="BCD99018.1"/>
    </source>
</evidence>
<dbReference type="PROSITE" id="PS51668">
    <property type="entry name" value="TSAA_2"/>
    <property type="match status" value="1"/>
</dbReference>
<dbReference type="PROSITE" id="PS01318">
    <property type="entry name" value="TSAA_1"/>
    <property type="match status" value="1"/>
</dbReference>
<dbReference type="InterPro" id="IPR036414">
    <property type="entry name" value="YaeB_N_sf"/>
</dbReference>
<dbReference type="Proteomes" id="UP001320119">
    <property type="component" value="Chromosome"/>
</dbReference>
<dbReference type="PANTHER" id="PTHR12818">
    <property type="entry name" value="TRNA (ADENINE(37)-N6)-METHYLTRANSFERASE"/>
    <property type="match status" value="1"/>
</dbReference>
<dbReference type="Gene3D" id="2.40.30.70">
    <property type="entry name" value="YaeB-like"/>
    <property type="match status" value="1"/>
</dbReference>
<proteinExistence type="inferred from homology"/>
<dbReference type="KEGG" id="marq:MARGE09_P3219"/>
<name>A0AAN2BLD1_9GAMM</name>
<dbReference type="NCBIfam" id="TIGR00104">
    <property type="entry name" value="tRNA_TsaA"/>
    <property type="match status" value="1"/>
</dbReference>
<dbReference type="InterPro" id="IPR041369">
    <property type="entry name" value="TrmO_C"/>
</dbReference>
<dbReference type="InterPro" id="IPR036413">
    <property type="entry name" value="YaeB-like_sf"/>
</dbReference>
<dbReference type="InterPro" id="IPR040372">
    <property type="entry name" value="YaeB-like"/>
</dbReference>
<dbReference type="InterPro" id="IPR023370">
    <property type="entry name" value="TrmO-like_N"/>
</dbReference>
<keyword evidence="1" id="KW-0949">S-adenosyl-L-methionine</keyword>
<reference evidence="4 5" key="1">
    <citation type="journal article" date="2022" name="IScience">
        <title>An ultrasensitive nanofiber-based assay for enzymatic hydrolysis and deep-sea microbial degradation of cellulose.</title>
        <authorList>
            <person name="Tsudome M."/>
            <person name="Tachioka M."/>
            <person name="Miyazaki M."/>
            <person name="Uchimura K."/>
            <person name="Tsuda M."/>
            <person name="Takaki Y."/>
            <person name="Deguchi S."/>
        </authorList>
    </citation>
    <scope>NUCLEOTIDE SEQUENCE [LARGE SCALE GENOMIC DNA]</scope>
    <source>
        <strain evidence="4 5">GE09</strain>
    </source>
</reference>